<evidence type="ECO:0000256" key="5">
    <source>
        <dbReference type="ARBA" id="ARBA00012483"/>
    </source>
</evidence>
<feature type="compositionally biased region" description="Basic and acidic residues" evidence="16">
    <location>
        <begin position="973"/>
        <end position="989"/>
    </location>
</feature>
<dbReference type="InterPro" id="IPR039804">
    <property type="entry name" value="RING-CH-C4HC3_LTN1"/>
</dbReference>
<reference evidence="17" key="1">
    <citation type="submission" date="2022-08" db="UniProtKB">
        <authorList>
            <consortium name="EnsemblMetazoa"/>
        </authorList>
    </citation>
    <scope>IDENTIFICATION</scope>
    <source>
        <strain evidence="17">Dongola</strain>
    </source>
</reference>
<evidence type="ECO:0000256" key="16">
    <source>
        <dbReference type="SAM" id="MobiDB-lite"/>
    </source>
</evidence>
<evidence type="ECO:0000256" key="11">
    <source>
        <dbReference type="ARBA" id="ARBA00022771"/>
    </source>
</evidence>
<dbReference type="InterPro" id="IPR011989">
    <property type="entry name" value="ARM-like"/>
</dbReference>
<feature type="region of interest" description="Disordered" evidence="16">
    <location>
        <begin position="1"/>
        <end position="20"/>
    </location>
</feature>
<dbReference type="InterPro" id="IPR054478">
    <property type="entry name" value="LTN1_UBC"/>
</dbReference>
<dbReference type="InterPro" id="IPR054477">
    <property type="entry name" value="LTN1_E3_ligase_6th"/>
</dbReference>
<dbReference type="InterPro" id="IPR013083">
    <property type="entry name" value="Znf_RING/FYVE/PHD"/>
</dbReference>
<dbReference type="Proteomes" id="UP000075840">
    <property type="component" value="Unassembled WGS sequence"/>
</dbReference>
<evidence type="ECO:0000256" key="3">
    <source>
        <dbReference type="ARBA" id="ARBA00004906"/>
    </source>
</evidence>
<feature type="region of interest" description="Disordered" evidence="16">
    <location>
        <begin position="972"/>
        <end position="1006"/>
    </location>
</feature>
<evidence type="ECO:0000313" key="18">
    <source>
        <dbReference type="Proteomes" id="UP000075840"/>
    </source>
</evidence>
<evidence type="ECO:0000256" key="15">
    <source>
        <dbReference type="RuleBase" id="RU367090"/>
    </source>
</evidence>
<evidence type="ECO:0000256" key="2">
    <source>
        <dbReference type="ARBA" id="ARBA00004514"/>
    </source>
</evidence>
<evidence type="ECO:0000256" key="6">
    <source>
        <dbReference type="ARBA" id="ARBA00017157"/>
    </source>
</evidence>
<feature type="compositionally biased region" description="Acidic residues" evidence="16">
    <location>
        <begin position="990"/>
        <end position="1006"/>
    </location>
</feature>
<comment type="function">
    <text evidence="15">E3 ubiquitin-protein ligase. Component of the ribosome quality control complex (RQC), a ribosome-associated complex that mediates ubiquitination and extraction of incompletely synthesized nascent chains for proteasomal degradation.</text>
</comment>
<proteinExistence type="inferred from homology"/>
<keyword evidence="7" id="KW-0963">Cytoplasm</keyword>
<comment type="pathway">
    <text evidence="3 15">Protein modification; protein ubiquitination.</text>
</comment>
<dbReference type="EC" id="2.3.2.27" evidence="5 15"/>
<dbReference type="EnsemblMetazoa" id="AARA007804-RA">
    <property type="protein sequence ID" value="AARA007804-PA"/>
    <property type="gene ID" value="AARA007804"/>
</dbReference>
<dbReference type="KEGG" id="aara:120898224"/>
<dbReference type="InterPro" id="IPR001841">
    <property type="entry name" value="Znf_RING"/>
</dbReference>
<keyword evidence="12 15" id="KW-0833">Ubl conjugation pathway</keyword>
<dbReference type="GO" id="GO:1990112">
    <property type="term" value="C:RQC complex"/>
    <property type="evidence" value="ECO:0007669"/>
    <property type="project" value="UniProtKB-UniRule"/>
</dbReference>
<dbReference type="Pfam" id="PF23009">
    <property type="entry name" value="UBC_like"/>
    <property type="match status" value="1"/>
</dbReference>
<organism evidence="17 18">
    <name type="scientific">Anopheles arabiensis</name>
    <name type="common">Mosquito</name>
    <dbReference type="NCBI Taxonomy" id="7173"/>
    <lineage>
        <taxon>Eukaryota</taxon>
        <taxon>Metazoa</taxon>
        <taxon>Ecdysozoa</taxon>
        <taxon>Arthropoda</taxon>
        <taxon>Hexapoda</taxon>
        <taxon>Insecta</taxon>
        <taxon>Pterygota</taxon>
        <taxon>Neoptera</taxon>
        <taxon>Endopterygota</taxon>
        <taxon>Diptera</taxon>
        <taxon>Nematocera</taxon>
        <taxon>Culicoidea</taxon>
        <taxon>Culicidae</taxon>
        <taxon>Anophelinae</taxon>
        <taxon>Anopheles</taxon>
    </lineage>
</organism>
<dbReference type="InterPro" id="IPR054476">
    <property type="entry name" value="Ltn1_N"/>
</dbReference>
<dbReference type="EMBL" id="APCN01000169">
    <property type="status" value="NOT_ANNOTATED_CDS"/>
    <property type="molecule type" value="Genomic_DNA"/>
</dbReference>
<evidence type="ECO:0000256" key="12">
    <source>
        <dbReference type="ARBA" id="ARBA00022786"/>
    </source>
</evidence>
<evidence type="ECO:0000256" key="10">
    <source>
        <dbReference type="ARBA" id="ARBA00022737"/>
    </source>
</evidence>
<comment type="catalytic activity">
    <reaction evidence="1 15">
        <text>S-ubiquitinyl-[E2 ubiquitin-conjugating enzyme]-L-cysteine + [acceptor protein]-L-lysine = [E2 ubiquitin-conjugating enzyme]-L-cysteine + N(6)-ubiquitinyl-[acceptor protein]-L-lysine.</text>
        <dbReference type="EC" id="2.3.2.27"/>
    </reaction>
</comment>
<dbReference type="InterPro" id="IPR016024">
    <property type="entry name" value="ARM-type_fold"/>
</dbReference>
<evidence type="ECO:0000256" key="9">
    <source>
        <dbReference type="ARBA" id="ARBA00022723"/>
    </source>
</evidence>
<keyword evidence="8 15" id="KW-0808">Transferase</keyword>
<dbReference type="GO" id="GO:0061630">
    <property type="term" value="F:ubiquitin protein ligase activity"/>
    <property type="evidence" value="ECO:0007669"/>
    <property type="project" value="UniProtKB-UniRule"/>
</dbReference>
<dbReference type="PANTHER" id="PTHR12389:SF0">
    <property type="entry name" value="E3 UBIQUITIN-PROTEIN LIGASE LISTERIN"/>
    <property type="match status" value="1"/>
</dbReference>
<comment type="subunit">
    <text evidence="15">Component of the ribosome quality control complex (RQC).</text>
</comment>
<evidence type="ECO:0000256" key="7">
    <source>
        <dbReference type="ARBA" id="ARBA00022490"/>
    </source>
</evidence>
<keyword evidence="9 15" id="KW-0479">Metal-binding</keyword>
<protein>
    <recommendedName>
        <fullName evidence="6 15">E3 ubiquitin-protein ligase listerin</fullName>
        <ecNumber evidence="5 15">2.3.2.27</ecNumber>
    </recommendedName>
    <alternativeName>
        <fullName evidence="14 15">RING-type E3 ubiquitin transferase listerin</fullName>
    </alternativeName>
</protein>
<keyword evidence="10" id="KW-0677">Repeat</keyword>
<dbReference type="GO" id="GO:1990116">
    <property type="term" value="P:ribosome-associated ubiquitin-dependent protein catabolic process"/>
    <property type="evidence" value="ECO:0007669"/>
    <property type="project" value="UniProtKB-UniRule"/>
</dbReference>
<dbReference type="GO" id="GO:0008270">
    <property type="term" value="F:zinc ion binding"/>
    <property type="evidence" value="ECO:0007669"/>
    <property type="project" value="UniProtKB-KW"/>
</dbReference>
<comment type="similarity">
    <text evidence="4 15">Belongs to the LTN1 family.</text>
</comment>
<evidence type="ECO:0000313" key="17">
    <source>
        <dbReference type="EnsemblMetazoa" id="AARA007804-PA"/>
    </source>
</evidence>
<dbReference type="RefSeq" id="XP_040159706.1">
    <property type="nucleotide sequence ID" value="XM_040303772.1"/>
</dbReference>
<keyword evidence="18" id="KW-1185">Reference proteome</keyword>
<dbReference type="Gene3D" id="3.30.40.10">
    <property type="entry name" value="Zinc/RING finger domain, C3HC4 (zinc finger)"/>
    <property type="match status" value="1"/>
</dbReference>
<evidence type="ECO:0000256" key="1">
    <source>
        <dbReference type="ARBA" id="ARBA00000900"/>
    </source>
</evidence>
<evidence type="ECO:0000256" key="8">
    <source>
        <dbReference type="ARBA" id="ARBA00022679"/>
    </source>
</evidence>
<dbReference type="SUPFAM" id="SSF48371">
    <property type="entry name" value="ARM repeat"/>
    <property type="match status" value="1"/>
</dbReference>
<name>A0A182I2K7_ANOAR</name>
<dbReference type="GO" id="GO:0043023">
    <property type="term" value="F:ribosomal large subunit binding"/>
    <property type="evidence" value="ECO:0007669"/>
    <property type="project" value="TreeGrafter"/>
</dbReference>
<keyword evidence="11 15" id="KW-0863">Zinc-finger</keyword>
<dbReference type="GeneID" id="120898224"/>
<dbReference type="VEuPathDB" id="VectorBase:AARA21_007518"/>
<evidence type="ECO:0000256" key="4">
    <source>
        <dbReference type="ARBA" id="ARBA00007997"/>
    </source>
</evidence>
<dbReference type="FunFam" id="3.30.40.10:FF:000038">
    <property type="entry name" value="E3 ubiquitin-protein ligase listerin"/>
    <property type="match status" value="1"/>
</dbReference>
<dbReference type="InterPro" id="IPR039795">
    <property type="entry name" value="LTN1/Rkr1"/>
</dbReference>
<dbReference type="VEuPathDB" id="VectorBase:AARA007804"/>
<dbReference type="Gene3D" id="1.25.10.10">
    <property type="entry name" value="Leucine-rich Repeat Variant"/>
    <property type="match status" value="1"/>
</dbReference>
<dbReference type="PANTHER" id="PTHR12389">
    <property type="entry name" value="ZINC FINGER PROTEIN 294"/>
    <property type="match status" value="1"/>
</dbReference>
<dbReference type="Pfam" id="PF22999">
    <property type="entry name" value="LTN1_E3_ligase_6th"/>
    <property type="match status" value="1"/>
</dbReference>
<accession>A0A182I2K7</accession>
<evidence type="ECO:0000256" key="13">
    <source>
        <dbReference type="ARBA" id="ARBA00022833"/>
    </source>
</evidence>
<dbReference type="SUPFAM" id="SSF57850">
    <property type="entry name" value="RING/U-box"/>
    <property type="match status" value="1"/>
</dbReference>
<dbReference type="Pfam" id="PF22958">
    <property type="entry name" value="Ltn1_1st"/>
    <property type="match status" value="1"/>
</dbReference>
<sequence>MGGKRTKGNTKPSSSGRSAELLGTSVPTLFGFAALDSTSMPVVPGFVQIDPNHSVDELDPNLDDTLQIVLRKMLKKDPTTKTKALLEFTELMNGADLEVVKAVLPFWPRLFVNLSTDAEHRVRETTQQAQAAIVRRAGKKIAPFLKQLAPAWISSQYDTYAPAASTALQSFSSAFPPGKVSEVFVFCEQEILDYYTKNLTIHTAITLSNPKSHTPEECENKYQRVLISSLRGYALYLSRIPPENLQKSADKNAELLKSPKFWTYHKHKTAAIRAAWFEVISALLQHAPFLVDQHQAQITTSVFQFLDETDPTVVTHVWSSIVLIQAHLAGWHTHLNFDKAVFPKLWKLLRSGGGGNAACVYPHMLPLVSGFTREVLGDERLAKFYSLFFESMNEGLKTVQSSRADVTAVSQAYYESFQYVVLQAVRDETMAEAAREEFCMNLLEQHLVGVIAWCITSEAACGKYVFQSMANLLDHWCQHSATYPLYVRLLVTFWERLYGVVKESVDCKDNAASITDAHVDLVQNLRRTSHKRVKFAVENPNAEDAVDGGSCPLTSGDHANRFENQLQLLVYRICQLYIAKISVERDDGYVLQLEYLVRAFQGRELFVFLAHDSENIKCLFDTFARWLQDAKLQSEYVVELIMILYKYLDADERAALLNKWIKMANKTVQSWIILRALSHPLCQEPNIKQFLSQPEVSSNIIECAVGVANGNTKDNMILLQKCFFVASNGEILIDAETCRKIIDTVTYPLRDASKQELHDGCISFLAQIMPVICSDGRLTELHRALFGTLFDFSVHNMVSEHLSEDTLWEATTAWQDALSGEDIELDGQLLARCVNTIDERLAALAGRADQADILVLLERVAELTAKLIACATESHKHDRPKRCQQVDAMLRELFEKRTVELQRQTDETAHLAEYTELLQGRLITKQSRLSTSPALSNEQFAVAMKSLLARALGAVSVVLKLSCKAKLKQQRPAKSEQADKMDVDERKDELEEEEMDVSENGDGNEEEDEELWILRSWSELIYEKVLSVIYLASVGDTVLYNTEQLESVVECLILAVQEKLSLLLRNVPQDIVQEIKRKLFTLANEHGMLWAKCLNALLVIDQYADEENGPVLLYEDASTVANNSEDLVAYINIVQCLGAKMKPKCLPIGPNLFENYFDVLVKLASARCLIENHFSTNYNELNDRKIIGNCLIVLHELITRQAANKMLLYNCDLAQADENKIFLDMEVANVLTVVLRYFPTELDISKWDFIRIALSSWTLSVSKSFAHYHTHNISLFIAALFRLFNGLMQFFNAERQRSSTELLTNVIEEWDNVFSKDVNLVLLKAFVGIVNALDSGRKSDEYFIESICPYVEAIDFNHVLKANKVDSKTSLDDLITFSLTNIRHRNKRVRYAATAMLKSLSIGLVQRDQEQLLKRSESTERQQESGEEADDSWHLLERFRLPLDEYQDLLHEFVADFHYKPADQETATSVAEQEKLAEARSHCLSYLLLWDCILGICAKAPSELRSIYTSWISRNEFEELLLPVLFKLMPPELLRNPDSCAVYGQAMFASLQWNQIKNPNTKLERYACHLYAQTLRHLPVILRRWFNGLNHRYSTIVSKITANSVSGLLCQEEFQALLERKDRQDNMQIKVHSALRQVMAVYSIDEAKVELHITLPSNFPLGAVTVEGGKQIGGRLQSRQVVMQLSIFLTHQNGSINDGLSLWKRNLDRKFEGVEECYVCYSVIHQDTCQLPKLSCKTCKKKFHGPCLYRWFSTSNKSTCPICRHIF</sequence>
<evidence type="ECO:0000256" key="14">
    <source>
        <dbReference type="ARBA" id="ARBA00032366"/>
    </source>
</evidence>
<dbReference type="GO" id="GO:0072344">
    <property type="term" value="P:rescue of stalled ribosome"/>
    <property type="evidence" value="ECO:0007669"/>
    <property type="project" value="UniProtKB-UniRule"/>
</dbReference>
<dbReference type="GO" id="GO:0005829">
    <property type="term" value="C:cytosol"/>
    <property type="evidence" value="ECO:0007669"/>
    <property type="project" value="UniProtKB-SubCell"/>
</dbReference>
<keyword evidence="13 15" id="KW-0862">Zinc</keyword>
<dbReference type="CDD" id="cd16491">
    <property type="entry name" value="RING-CH-C4HC3_LTN1"/>
    <property type="match status" value="1"/>
</dbReference>
<dbReference type="CTD" id="26046"/>
<dbReference type="PROSITE" id="PS50089">
    <property type="entry name" value="ZF_RING_2"/>
    <property type="match status" value="1"/>
</dbReference>
<comment type="subcellular location">
    <subcellularLocation>
        <location evidence="2">Cytoplasm</location>
        <location evidence="2">Cytosol</location>
    </subcellularLocation>
</comment>